<dbReference type="AlphaFoldDB" id="A0A226DRD2"/>
<evidence type="ECO:0000256" key="1">
    <source>
        <dbReference type="SAM" id="Phobius"/>
    </source>
</evidence>
<name>A0A226DRD2_FOLCA</name>
<evidence type="ECO:0000313" key="3">
    <source>
        <dbReference type="Proteomes" id="UP000198287"/>
    </source>
</evidence>
<organism evidence="2 3">
    <name type="scientific">Folsomia candida</name>
    <name type="common">Springtail</name>
    <dbReference type="NCBI Taxonomy" id="158441"/>
    <lineage>
        <taxon>Eukaryota</taxon>
        <taxon>Metazoa</taxon>
        <taxon>Ecdysozoa</taxon>
        <taxon>Arthropoda</taxon>
        <taxon>Hexapoda</taxon>
        <taxon>Collembola</taxon>
        <taxon>Entomobryomorpha</taxon>
        <taxon>Isotomoidea</taxon>
        <taxon>Isotomidae</taxon>
        <taxon>Proisotominae</taxon>
        <taxon>Folsomia</taxon>
    </lineage>
</organism>
<reference evidence="2 3" key="1">
    <citation type="submission" date="2015-12" db="EMBL/GenBank/DDBJ databases">
        <title>The genome of Folsomia candida.</title>
        <authorList>
            <person name="Faddeeva A."/>
            <person name="Derks M.F."/>
            <person name="Anvar Y."/>
            <person name="Smit S."/>
            <person name="Van Straalen N."/>
            <person name="Roelofs D."/>
        </authorList>
    </citation>
    <scope>NUCLEOTIDE SEQUENCE [LARGE SCALE GENOMIC DNA]</scope>
    <source>
        <strain evidence="2 3">VU population</strain>
        <tissue evidence="2">Whole body</tissue>
    </source>
</reference>
<dbReference type="Proteomes" id="UP000198287">
    <property type="component" value="Unassembled WGS sequence"/>
</dbReference>
<keyword evidence="3" id="KW-1185">Reference proteome</keyword>
<dbReference type="EMBL" id="LNIX01000012">
    <property type="protein sequence ID" value="OXA48072.1"/>
    <property type="molecule type" value="Genomic_DNA"/>
</dbReference>
<proteinExistence type="predicted"/>
<keyword evidence="1" id="KW-1133">Transmembrane helix</keyword>
<keyword evidence="1" id="KW-0472">Membrane</keyword>
<evidence type="ECO:0000313" key="2">
    <source>
        <dbReference type="EMBL" id="OXA48072.1"/>
    </source>
</evidence>
<feature type="transmembrane region" description="Helical" evidence="1">
    <location>
        <begin position="644"/>
        <end position="669"/>
    </location>
</feature>
<keyword evidence="1" id="KW-0812">Transmembrane</keyword>
<sequence>MGLLLRIIVHICNIKFSASFLSHEEFYEIQDFGDKVNSLSPSCQFSVSYFGDFHFPSSIKTPYQLSKYCVSCHNGPEPTQPNLLVQPIDPIFRSHRTPGCLIYVIIFTPQLALEYKTLVASAIGWGSNPDIQKLHTNWNTKHRPKCFSYFYSAMIAIFGDIPTIRGTTDSINNIFLQPIILRFQIVKTIDKQSISSYLIESNFTSHCAHLGLIETTELVPLAANCKKLVRSKLWLYLSYYITQSKLRNFYEVVKFVKNYSLTHALSVAIGHMTSLDGNSSYDKHVEINYYNGDPLYTGHEVSDVVHKSLILIGNLSFSFVTCSSLSHGRLDYWGYTKPFVGSVWLTLMGSCVLLTIVLFSQNYAKYSWGELTYGILKAWIDLILTALEGSSPSLQVMFKDLTSRKLLILWAMVTFVLVNTFKSIVTEDTTAPLVSSPPRTFSQVINGGFRYSEWRNTLSWQLGAITDALFTQGCLTDKNRGLGKVYQAACENDKSDLLLLKNHNLIEQVQREFNGYEVGRIARVSQAVNNSLISEIVGQCDKTVFVSPIIYIKSKGYLLSILGGESSHLNRKPYMESTETGYSKKSYIKIGKWGAISEALRGRISKLVEGGLYQFWQDLIIHLHTIVRKVKMREDKFVEQQLNILTIFVILAVALGFCDVVFLFEAIFARRMSILKGLRILFVRLHTLVRNCHTDIRIFRIRVKPVRN</sequence>
<feature type="transmembrane region" description="Helical" evidence="1">
    <location>
        <begin position="407"/>
        <end position="425"/>
    </location>
</feature>
<comment type="caution">
    <text evidence="2">The sequence shown here is derived from an EMBL/GenBank/DDBJ whole genome shotgun (WGS) entry which is preliminary data.</text>
</comment>
<protein>
    <submittedName>
        <fullName evidence="2">Uncharacterized protein</fullName>
    </submittedName>
</protein>
<accession>A0A226DRD2</accession>
<gene>
    <name evidence="2" type="ORF">Fcan01_16917</name>
</gene>
<feature type="transmembrane region" description="Helical" evidence="1">
    <location>
        <begin position="339"/>
        <end position="359"/>
    </location>
</feature>